<evidence type="ECO:0000256" key="1">
    <source>
        <dbReference type="SAM" id="Phobius"/>
    </source>
</evidence>
<accession>D7D932</accession>
<evidence type="ECO:0000313" key="3">
    <source>
        <dbReference type="Proteomes" id="UP000002573"/>
    </source>
</evidence>
<evidence type="ECO:0000313" key="2">
    <source>
        <dbReference type="EMBL" id="ADI32278.1"/>
    </source>
</evidence>
<reference evidence="2 3" key="2">
    <citation type="journal article" date="2011" name="Stand. Genomic Sci.">
        <title>Complete genome sequence of Staphylothermus hellenicus P8.</title>
        <authorList>
            <person name="Anderson I."/>
            <person name="Wirth R."/>
            <person name="Lucas S."/>
            <person name="Copeland A."/>
            <person name="Lapidus A."/>
            <person name="Cheng J.F."/>
            <person name="Goodwin L."/>
            <person name="Pitluck S."/>
            <person name="Davenport K."/>
            <person name="Detter J.C."/>
            <person name="Han C."/>
            <person name="Tapia R."/>
            <person name="Land M."/>
            <person name="Hauser L."/>
            <person name="Pati A."/>
            <person name="Mikhailova N."/>
            <person name="Woyke T."/>
            <person name="Klenk H.P."/>
            <person name="Kyrpides N."/>
            <person name="Ivanova N."/>
        </authorList>
    </citation>
    <scope>NUCLEOTIDE SEQUENCE [LARGE SCALE GENOMIC DNA]</scope>
    <source>
        <strain evidence="3">DSM 12710 / JCM 10830 / BK20S6-10-b1 / P8</strain>
    </source>
</reference>
<feature type="transmembrane region" description="Helical" evidence="1">
    <location>
        <begin position="36"/>
        <end position="53"/>
    </location>
</feature>
<sequence length="88" mass="10436">MFIHKNIKKKWLFLLFPLTLLSLPIYYISLCVLDESIIILNTIIIAYYTWKTWRNKVNIMDIEIIPVIQMIELLYLTNMDRGTCIVAA</sequence>
<dbReference type="Proteomes" id="UP000002573">
    <property type="component" value="Chromosome"/>
</dbReference>
<feature type="transmembrane region" description="Helical" evidence="1">
    <location>
        <begin position="12"/>
        <end position="30"/>
    </location>
</feature>
<name>D7D932_STAHD</name>
<keyword evidence="1" id="KW-1133">Transmembrane helix</keyword>
<protein>
    <submittedName>
        <fullName evidence="2">Uncharacterized protein</fullName>
    </submittedName>
</protein>
<dbReference type="STRING" id="591019.Shell_1178"/>
<proteinExistence type="predicted"/>
<dbReference type="AlphaFoldDB" id="D7D932"/>
<reference evidence="3" key="1">
    <citation type="submission" date="2010-05" db="EMBL/GenBank/DDBJ databases">
        <title>Complete sequence of Staphylothermus hellenicus DSM 12710.</title>
        <authorList>
            <consortium name="US DOE Joint Genome Institute"/>
            <person name="Lucas S."/>
            <person name="Copeland A."/>
            <person name="Lapidus A."/>
            <person name="Cheng J.-F."/>
            <person name="Bruce D."/>
            <person name="Goodwin L."/>
            <person name="Pitluck S."/>
            <person name="Davenport K."/>
            <person name="Detter J.C."/>
            <person name="Han C."/>
            <person name="Tapia R."/>
            <person name="Larimer F."/>
            <person name="Land M."/>
            <person name="Hauser L."/>
            <person name="Kyrpides N."/>
            <person name="Mikhailova N."/>
            <person name="Anderson I.J."/>
            <person name="Woyke T."/>
        </authorList>
    </citation>
    <scope>NUCLEOTIDE SEQUENCE [LARGE SCALE GENOMIC DNA]</scope>
    <source>
        <strain evidence="3">DSM 12710 / JCM 10830 / BK20S6-10-b1 / P8</strain>
    </source>
</reference>
<gene>
    <name evidence="2" type="ordered locus">Shell_1178</name>
</gene>
<organism evidence="2 3">
    <name type="scientific">Staphylothermus hellenicus (strain DSM 12710 / JCM 10830 / BK20S6-10-b1 / P8)</name>
    <dbReference type="NCBI Taxonomy" id="591019"/>
    <lineage>
        <taxon>Archaea</taxon>
        <taxon>Thermoproteota</taxon>
        <taxon>Thermoprotei</taxon>
        <taxon>Desulfurococcales</taxon>
        <taxon>Desulfurococcaceae</taxon>
        <taxon>Staphylothermus</taxon>
    </lineage>
</organism>
<keyword evidence="1" id="KW-0472">Membrane</keyword>
<keyword evidence="1" id="KW-0812">Transmembrane</keyword>
<dbReference type="HOGENOM" id="CLU_2461910_0_0_2"/>
<keyword evidence="3" id="KW-1185">Reference proteome</keyword>
<dbReference type="KEGG" id="shc:Shell_1178"/>
<dbReference type="EMBL" id="CP002051">
    <property type="protein sequence ID" value="ADI32278.1"/>
    <property type="molecule type" value="Genomic_DNA"/>
</dbReference>